<evidence type="ECO:0000313" key="1">
    <source>
        <dbReference type="EMBL" id="JAP96260.1"/>
    </source>
</evidence>
<dbReference type="InterPro" id="IPR032675">
    <property type="entry name" value="LRR_dom_sf"/>
</dbReference>
<reference evidence="1" key="1">
    <citation type="submission" date="2015-07" db="EMBL/GenBank/DDBJ databases">
        <title>Adaptation to a free-living lifestyle via gene acquisitions in the diplomonad Trepomonas sp. PC1.</title>
        <authorList>
            <person name="Xu F."/>
            <person name="Jerlstrom-Hultqvist J."/>
            <person name="Kolisko M."/>
            <person name="Simpson A.G.B."/>
            <person name="Roger A.J."/>
            <person name="Svard S.G."/>
            <person name="Andersson J.O."/>
        </authorList>
    </citation>
    <scope>NUCLEOTIDE SEQUENCE</scope>
    <source>
        <strain evidence="1">PC1</strain>
    </source>
</reference>
<dbReference type="Gene3D" id="3.80.10.10">
    <property type="entry name" value="Ribonuclease Inhibitor"/>
    <property type="match status" value="1"/>
</dbReference>
<dbReference type="InterPro" id="IPR026906">
    <property type="entry name" value="LRR_5"/>
</dbReference>
<dbReference type="EMBL" id="GDID01000346">
    <property type="protein sequence ID" value="JAP96260.1"/>
    <property type="molecule type" value="Transcribed_RNA"/>
</dbReference>
<dbReference type="Pfam" id="PF13306">
    <property type="entry name" value="LRR_5"/>
    <property type="match status" value="1"/>
</dbReference>
<proteinExistence type="predicted"/>
<sequence length="234" mass="26643">PVPHNPQCSFQSSYRCVLYAPTFRGNVFKSEQHIAILVVNKLIKFEINSLNAKRLKFIVAKNLQSVGSSAFSGATALTAVSANLRQVGQESFKNCWNLQLINLENVKVISKRAFENCYKLQNQRLKAAEIHEKAFKNCFSLSFVKATQLKKCEIDAFLNCNCLVETGLKAEVADATFTKDKSKNFDEMDQFVKDSKSPEDYLVNELKRGAKRVTLKMKTLRNQMLMQQLAQWMK</sequence>
<dbReference type="AlphaFoldDB" id="A0A146KHP0"/>
<gene>
    <name evidence="1" type="ORF">TPC1_10460</name>
</gene>
<dbReference type="SUPFAM" id="SSF52058">
    <property type="entry name" value="L domain-like"/>
    <property type="match status" value="1"/>
</dbReference>
<organism evidence="1">
    <name type="scientific">Trepomonas sp. PC1</name>
    <dbReference type="NCBI Taxonomy" id="1076344"/>
    <lineage>
        <taxon>Eukaryota</taxon>
        <taxon>Metamonada</taxon>
        <taxon>Diplomonadida</taxon>
        <taxon>Hexamitidae</taxon>
        <taxon>Hexamitinae</taxon>
        <taxon>Trepomonas</taxon>
    </lineage>
</organism>
<name>A0A146KHP0_9EUKA</name>
<feature type="non-terminal residue" evidence="1">
    <location>
        <position position="1"/>
    </location>
</feature>
<protein>
    <submittedName>
        <fullName evidence="1">Leucine rich repeats-containing protein</fullName>
    </submittedName>
</protein>
<accession>A0A146KHP0</accession>